<proteinExistence type="predicted"/>
<dbReference type="AlphaFoldDB" id="A0A561CTH7"/>
<dbReference type="EMBL" id="VIVN01000013">
    <property type="protein sequence ID" value="TWD94523.1"/>
    <property type="molecule type" value="Genomic_DNA"/>
</dbReference>
<dbReference type="InterPro" id="IPR011146">
    <property type="entry name" value="HIT-like"/>
</dbReference>
<keyword evidence="3" id="KW-0378">Hydrolase</keyword>
<evidence type="ECO:0000259" key="2">
    <source>
        <dbReference type="PROSITE" id="PS51084"/>
    </source>
</evidence>
<reference evidence="3 4" key="1">
    <citation type="submission" date="2019-06" db="EMBL/GenBank/DDBJ databases">
        <title>Sorghum-associated microbial communities from plants grown in Nebraska, USA.</title>
        <authorList>
            <person name="Schachtman D."/>
        </authorList>
    </citation>
    <scope>NUCLEOTIDE SEQUENCE [LARGE SCALE GENOMIC DNA]</scope>
    <source>
        <strain evidence="3 4">2482</strain>
    </source>
</reference>
<dbReference type="Pfam" id="PF01230">
    <property type="entry name" value="HIT"/>
    <property type="match status" value="1"/>
</dbReference>
<comment type="caution">
    <text evidence="3">The sequence shown here is derived from an EMBL/GenBank/DDBJ whole genome shotgun (WGS) entry which is preliminary data.</text>
</comment>
<dbReference type="RefSeq" id="WP_144567273.1">
    <property type="nucleotide sequence ID" value="NZ_VIVN01000013.1"/>
</dbReference>
<evidence type="ECO:0000256" key="1">
    <source>
        <dbReference type="PROSITE-ProRule" id="PRU00464"/>
    </source>
</evidence>
<accession>A0A561CTH7</accession>
<name>A0A561CTH7_9BACI</name>
<keyword evidence="4" id="KW-1185">Reference proteome</keyword>
<feature type="domain" description="HIT" evidence="2">
    <location>
        <begin position="6"/>
        <end position="110"/>
    </location>
</feature>
<sequence>MVNKTCFYCDQGTELQNLMIEIAKLEVSTLYLNKDQTHKGRCIVAFNRHVKELFQLESSELSLFIKDVSNGAMILNGIFHPDKLNYGIYGDIVSHLHVHLVPKYQESSEWGDSFINSPDQKCFLSDKEYTEIIQIIQERLQQER</sequence>
<protein>
    <submittedName>
        <fullName evidence="3">Diadenosine tetraphosphate (Ap4A) HIT family hydrolase</fullName>
    </submittedName>
</protein>
<evidence type="ECO:0000313" key="4">
    <source>
        <dbReference type="Proteomes" id="UP000319671"/>
    </source>
</evidence>
<gene>
    <name evidence="3" type="ORF">FB550_11356</name>
</gene>
<dbReference type="Gene3D" id="3.30.428.10">
    <property type="entry name" value="HIT-like"/>
    <property type="match status" value="1"/>
</dbReference>
<dbReference type="InterPro" id="IPR036265">
    <property type="entry name" value="HIT-like_sf"/>
</dbReference>
<dbReference type="Proteomes" id="UP000319671">
    <property type="component" value="Unassembled WGS sequence"/>
</dbReference>
<feature type="short sequence motif" description="Histidine triad motif" evidence="1">
    <location>
        <begin position="95"/>
        <end position="99"/>
    </location>
</feature>
<evidence type="ECO:0000313" key="3">
    <source>
        <dbReference type="EMBL" id="TWD94523.1"/>
    </source>
</evidence>
<dbReference type="PROSITE" id="PS51084">
    <property type="entry name" value="HIT_2"/>
    <property type="match status" value="1"/>
</dbReference>
<dbReference type="SUPFAM" id="SSF54197">
    <property type="entry name" value="HIT-like"/>
    <property type="match status" value="1"/>
</dbReference>
<dbReference type="GO" id="GO:0016787">
    <property type="term" value="F:hydrolase activity"/>
    <property type="evidence" value="ECO:0007669"/>
    <property type="project" value="UniProtKB-KW"/>
</dbReference>
<organism evidence="3 4">
    <name type="scientific">Neobacillus bataviensis</name>
    <dbReference type="NCBI Taxonomy" id="220685"/>
    <lineage>
        <taxon>Bacteria</taxon>
        <taxon>Bacillati</taxon>
        <taxon>Bacillota</taxon>
        <taxon>Bacilli</taxon>
        <taxon>Bacillales</taxon>
        <taxon>Bacillaceae</taxon>
        <taxon>Neobacillus</taxon>
    </lineage>
</organism>